<proteinExistence type="predicted"/>
<evidence type="ECO:0000313" key="2">
    <source>
        <dbReference type="Proteomes" id="UP001457282"/>
    </source>
</evidence>
<dbReference type="EMBL" id="JBEDUW010000007">
    <property type="protein sequence ID" value="KAK9914536.1"/>
    <property type="molecule type" value="Genomic_DNA"/>
</dbReference>
<keyword evidence="2" id="KW-1185">Reference proteome</keyword>
<accession>A0AAW1W325</accession>
<organism evidence="1 2">
    <name type="scientific">Rubus argutus</name>
    <name type="common">Southern blackberry</name>
    <dbReference type="NCBI Taxonomy" id="59490"/>
    <lineage>
        <taxon>Eukaryota</taxon>
        <taxon>Viridiplantae</taxon>
        <taxon>Streptophyta</taxon>
        <taxon>Embryophyta</taxon>
        <taxon>Tracheophyta</taxon>
        <taxon>Spermatophyta</taxon>
        <taxon>Magnoliopsida</taxon>
        <taxon>eudicotyledons</taxon>
        <taxon>Gunneridae</taxon>
        <taxon>Pentapetalae</taxon>
        <taxon>rosids</taxon>
        <taxon>fabids</taxon>
        <taxon>Rosales</taxon>
        <taxon>Rosaceae</taxon>
        <taxon>Rosoideae</taxon>
        <taxon>Rosoideae incertae sedis</taxon>
        <taxon>Rubus</taxon>
    </lineage>
</organism>
<reference evidence="1 2" key="1">
    <citation type="journal article" date="2023" name="G3 (Bethesda)">
        <title>A chromosome-length genome assembly and annotation of blackberry (Rubus argutus, cv. 'Hillquist').</title>
        <authorList>
            <person name="Bruna T."/>
            <person name="Aryal R."/>
            <person name="Dudchenko O."/>
            <person name="Sargent D.J."/>
            <person name="Mead D."/>
            <person name="Buti M."/>
            <person name="Cavallini A."/>
            <person name="Hytonen T."/>
            <person name="Andres J."/>
            <person name="Pham M."/>
            <person name="Weisz D."/>
            <person name="Mascagni F."/>
            <person name="Usai G."/>
            <person name="Natali L."/>
            <person name="Bassil N."/>
            <person name="Fernandez G.E."/>
            <person name="Lomsadze A."/>
            <person name="Armour M."/>
            <person name="Olukolu B."/>
            <person name="Poorten T."/>
            <person name="Britton C."/>
            <person name="Davik J."/>
            <person name="Ashrafi H."/>
            <person name="Aiden E.L."/>
            <person name="Borodovsky M."/>
            <person name="Worthington M."/>
        </authorList>
    </citation>
    <scope>NUCLEOTIDE SEQUENCE [LARGE SCALE GENOMIC DNA]</scope>
    <source>
        <strain evidence="1">PI 553951</strain>
    </source>
</reference>
<name>A0AAW1W325_RUBAR</name>
<sequence>MDPTKKEEEVVISDQTGRLATSFWWGEEEDVEGNDWGRWSLRLTEREKSMRGRSWASSGLVMSWSSCVERLMHEHRSSDAKKAEATCVPSQLRHELRLSIGDRRSATLSLTLLCSFAFHVASGRETNSADSNYTDNPRPSVT</sequence>
<evidence type="ECO:0000313" key="1">
    <source>
        <dbReference type="EMBL" id="KAK9914536.1"/>
    </source>
</evidence>
<comment type="caution">
    <text evidence="1">The sequence shown here is derived from an EMBL/GenBank/DDBJ whole genome shotgun (WGS) entry which is preliminary data.</text>
</comment>
<gene>
    <name evidence="1" type="ORF">M0R45_038310</name>
</gene>
<dbReference type="AlphaFoldDB" id="A0AAW1W325"/>
<protein>
    <submittedName>
        <fullName evidence="1">Uncharacterized protein</fullName>
    </submittedName>
</protein>
<dbReference type="Proteomes" id="UP001457282">
    <property type="component" value="Unassembled WGS sequence"/>
</dbReference>